<protein>
    <recommendedName>
        <fullName evidence="2">HTH merR-type domain-containing protein</fullName>
    </recommendedName>
</protein>
<dbReference type="PROSITE" id="PS50937">
    <property type="entry name" value="HTH_MERR_2"/>
    <property type="match status" value="1"/>
</dbReference>
<evidence type="ECO:0000313" key="5">
    <source>
        <dbReference type="Proteomes" id="UP000195729"/>
    </source>
</evidence>
<evidence type="ECO:0000313" key="4">
    <source>
        <dbReference type="EMBL" id="ARU97775.1"/>
    </source>
</evidence>
<dbReference type="SMART" id="SM00422">
    <property type="entry name" value="HTH_MERR"/>
    <property type="match status" value="1"/>
</dbReference>
<dbReference type="PROSITE" id="PS00552">
    <property type="entry name" value="HTH_MERR_1"/>
    <property type="match status" value="1"/>
</dbReference>
<dbReference type="SUPFAM" id="SSF46955">
    <property type="entry name" value="Putative DNA-binding domain"/>
    <property type="match status" value="1"/>
</dbReference>
<dbReference type="Gene3D" id="1.10.1660.10">
    <property type="match status" value="1"/>
</dbReference>
<proteinExistence type="predicted"/>
<evidence type="ECO:0000256" key="1">
    <source>
        <dbReference type="ARBA" id="ARBA00023125"/>
    </source>
</evidence>
<accession>A0A1Y0LJ07</accession>
<dbReference type="Proteomes" id="UP000195729">
    <property type="component" value="Chromosome"/>
</dbReference>
<evidence type="ECO:0000313" key="3">
    <source>
        <dbReference type="EMBL" id="ARU93737.1"/>
    </source>
</evidence>
<dbReference type="GO" id="GO:0003700">
    <property type="term" value="F:DNA-binding transcription factor activity"/>
    <property type="evidence" value="ECO:0007669"/>
    <property type="project" value="InterPro"/>
</dbReference>
<dbReference type="InterPro" id="IPR047057">
    <property type="entry name" value="MerR_fam"/>
</dbReference>
<dbReference type="Proteomes" id="UP000195814">
    <property type="component" value="Chromosome"/>
</dbReference>
<keyword evidence="5" id="KW-1185">Reference proteome</keyword>
<feature type="domain" description="HTH merR-type" evidence="2">
    <location>
        <begin position="1"/>
        <end position="68"/>
    </location>
</feature>
<dbReference type="RefSeq" id="WP_087488098.1">
    <property type="nucleotide sequence ID" value="NZ_CP015579.1"/>
</dbReference>
<dbReference type="GO" id="GO:0003677">
    <property type="term" value="F:DNA binding"/>
    <property type="evidence" value="ECO:0007669"/>
    <property type="project" value="UniProtKB-KW"/>
</dbReference>
<dbReference type="PANTHER" id="PTHR30204">
    <property type="entry name" value="REDOX-CYCLING DRUG-SENSING TRANSCRIPTIONAL ACTIVATOR SOXR"/>
    <property type="match status" value="1"/>
</dbReference>
<dbReference type="InterPro" id="IPR000551">
    <property type="entry name" value="MerR-type_HTH_dom"/>
</dbReference>
<keyword evidence="1" id="KW-0238">DNA-binding</keyword>
<name>A0A1Y0LJ07_TATCI</name>
<dbReference type="AlphaFoldDB" id="A0A1Y0LJ07"/>
<dbReference type="Pfam" id="PF00376">
    <property type="entry name" value="MerR"/>
    <property type="match status" value="1"/>
</dbReference>
<dbReference type="PRINTS" id="PR00040">
    <property type="entry name" value="HTHMERR"/>
</dbReference>
<dbReference type="KEGG" id="tci:A7K98_08080"/>
<dbReference type="EMBL" id="CP015581">
    <property type="protein sequence ID" value="ARU97775.1"/>
    <property type="molecule type" value="Genomic_DNA"/>
</dbReference>
<reference evidence="5 6" key="1">
    <citation type="submission" date="2016-05" db="EMBL/GenBank/DDBJ databases">
        <title>Complete genome sequence of two 2,5-diketo-D-glunonic acid producing strain Tatumella citrea.</title>
        <authorList>
            <person name="Duan C."/>
            <person name="Yang J."/>
            <person name="Yang S."/>
        </authorList>
    </citation>
    <scope>NUCLEOTIDE SEQUENCE [LARGE SCALE GENOMIC DNA]</scope>
    <source>
        <strain evidence="4 5">ATCC 39140</strain>
        <strain evidence="3 6">DSM 13699</strain>
    </source>
</reference>
<sequence>MQIGKLATLTGISIRMLRYYEQQGLLRPERTPAGYRRYSISDINTVKQIELLNRAGLTLNTISHLTDCLGSTPEPVQLCSALTDKIRQQLTLVDEQIDMLNQSRQLLVRLSELNKAEPTAVSR</sequence>
<evidence type="ECO:0000259" key="2">
    <source>
        <dbReference type="PROSITE" id="PS50937"/>
    </source>
</evidence>
<dbReference type="EMBL" id="CP015579">
    <property type="protein sequence ID" value="ARU93737.1"/>
    <property type="molecule type" value="Genomic_DNA"/>
</dbReference>
<evidence type="ECO:0000313" key="6">
    <source>
        <dbReference type="Proteomes" id="UP000195814"/>
    </source>
</evidence>
<gene>
    <name evidence="3" type="ORF">A7K98_08080</name>
    <name evidence="4" type="ORF">A7K99_08080</name>
</gene>
<dbReference type="InterPro" id="IPR009061">
    <property type="entry name" value="DNA-bd_dom_put_sf"/>
</dbReference>
<dbReference type="OrthoDB" id="9808480at2"/>
<organism evidence="3 6">
    <name type="scientific">Tatumella citrea</name>
    <name type="common">Pantoea citrea</name>
    <dbReference type="NCBI Taxonomy" id="53336"/>
    <lineage>
        <taxon>Bacteria</taxon>
        <taxon>Pseudomonadati</taxon>
        <taxon>Pseudomonadota</taxon>
        <taxon>Gammaproteobacteria</taxon>
        <taxon>Enterobacterales</taxon>
        <taxon>Erwiniaceae</taxon>
        <taxon>Tatumella</taxon>
    </lineage>
</organism>
<dbReference type="PANTHER" id="PTHR30204:SF92">
    <property type="entry name" value="HTH-TYPE TRANSCRIPTIONAL REGULATOR ZNTR"/>
    <property type="match status" value="1"/>
</dbReference>